<organism evidence="1 2">
    <name type="scientific">Aedoeadaptatus ivorii</name>
    <dbReference type="NCBI Taxonomy" id="54006"/>
    <lineage>
        <taxon>Bacteria</taxon>
        <taxon>Bacillati</taxon>
        <taxon>Bacillota</taxon>
        <taxon>Tissierellia</taxon>
        <taxon>Tissierellales</taxon>
        <taxon>Peptoniphilaceae</taxon>
        <taxon>Aedoeadaptatus</taxon>
    </lineage>
</organism>
<sequence length="55" mass="6529">MNQDLTSEIISKILDIAAFMKAEDYIKMPEKVNIEVFVSLSDKERDIYETLKKFW</sequence>
<dbReference type="KEGG" id="piv:NCTC13079_01438"/>
<name>A0A3S4YLP7_9FIRM</name>
<reference evidence="1 2" key="1">
    <citation type="submission" date="2018-12" db="EMBL/GenBank/DDBJ databases">
        <authorList>
            <consortium name="Pathogen Informatics"/>
        </authorList>
    </citation>
    <scope>NUCLEOTIDE SEQUENCE [LARGE SCALE GENOMIC DNA]</scope>
    <source>
        <strain evidence="1 2">NCTC13079</strain>
    </source>
</reference>
<proteinExistence type="predicted"/>
<dbReference type="EMBL" id="LR134523">
    <property type="protein sequence ID" value="VEJ36234.1"/>
    <property type="molecule type" value="Genomic_DNA"/>
</dbReference>
<evidence type="ECO:0000313" key="2">
    <source>
        <dbReference type="Proteomes" id="UP000269544"/>
    </source>
</evidence>
<dbReference type="RefSeq" id="WP_307384455.1">
    <property type="nucleotide sequence ID" value="NZ_JAUSWF010000004.1"/>
</dbReference>
<evidence type="ECO:0000313" key="1">
    <source>
        <dbReference type="EMBL" id="VEJ36234.1"/>
    </source>
</evidence>
<keyword evidence="2" id="KW-1185">Reference proteome</keyword>
<gene>
    <name evidence="1" type="ORF">NCTC13079_01438</name>
</gene>
<dbReference type="Proteomes" id="UP000269544">
    <property type="component" value="Chromosome"/>
</dbReference>
<accession>A0A3S4YLP7</accession>
<dbReference type="AlphaFoldDB" id="A0A3S4YLP7"/>
<protein>
    <submittedName>
        <fullName evidence="1">Uncharacterized protein</fullName>
    </submittedName>
</protein>